<gene>
    <name evidence="2" type="ORF">Acr_21g0003960</name>
</gene>
<proteinExistence type="predicted"/>
<evidence type="ECO:0000256" key="1">
    <source>
        <dbReference type="SAM" id="MobiDB-lite"/>
    </source>
</evidence>
<dbReference type="EMBL" id="BJWL01000021">
    <property type="protein sequence ID" value="GFZ09797.1"/>
    <property type="molecule type" value="Genomic_DNA"/>
</dbReference>
<reference evidence="2 3" key="1">
    <citation type="submission" date="2019-07" db="EMBL/GenBank/DDBJ databases">
        <title>De Novo Assembly of kiwifruit Actinidia rufa.</title>
        <authorList>
            <person name="Sugita-Konishi S."/>
            <person name="Sato K."/>
            <person name="Mori E."/>
            <person name="Abe Y."/>
            <person name="Kisaki G."/>
            <person name="Hamano K."/>
            <person name="Suezawa K."/>
            <person name="Otani M."/>
            <person name="Fukuda T."/>
            <person name="Manabe T."/>
            <person name="Gomi K."/>
            <person name="Tabuchi M."/>
            <person name="Akimitsu K."/>
            <person name="Kataoka I."/>
        </authorList>
    </citation>
    <scope>NUCLEOTIDE SEQUENCE [LARGE SCALE GENOMIC DNA]</scope>
    <source>
        <strain evidence="3">cv. Fuchu</strain>
    </source>
</reference>
<feature type="region of interest" description="Disordered" evidence="1">
    <location>
        <begin position="15"/>
        <end position="72"/>
    </location>
</feature>
<keyword evidence="3" id="KW-1185">Reference proteome</keyword>
<sequence length="173" mass="19547">MTQILADNRLIKLVQEAGGPSEGRSKRLKDPPQGGQNRKQREYRADLESQSDSNSVAPSARRVSPGRARSSVDLRETINTKLPAGLIGSFHQLTESFVTRFVINTKVSKGVDSFLMLQKGKNESLRNYNKCYWETYNETEERFEELAVVSYKLGLTPGEKLWEDPMLNPPTDL</sequence>
<dbReference type="Proteomes" id="UP000585474">
    <property type="component" value="Unassembled WGS sequence"/>
</dbReference>
<organism evidence="2 3">
    <name type="scientific">Actinidia rufa</name>
    <dbReference type="NCBI Taxonomy" id="165716"/>
    <lineage>
        <taxon>Eukaryota</taxon>
        <taxon>Viridiplantae</taxon>
        <taxon>Streptophyta</taxon>
        <taxon>Embryophyta</taxon>
        <taxon>Tracheophyta</taxon>
        <taxon>Spermatophyta</taxon>
        <taxon>Magnoliopsida</taxon>
        <taxon>eudicotyledons</taxon>
        <taxon>Gunneridae</taxon>
        <taxon>Pentapetalae</taxon>
        <taxon>asterids</taxon>
        <taxon>Ericales</taxon>
        <taxon>Actinidiaceae</taxon>
        <taxon>Actinidia</taxon>
    </lineage>
</organism>
<feature type="compositionally biased region" description="Polar residues" evidence="1">
    <location>
        <begin position="48"/>
        <end position="57"/>
    </location>
</feature>
<name>A0A7J0GG50_9ERIC</name>
<comment type="caution">
    <text evidence="2">The sequence shown here is derived from an EMBL/GenBank/DDBJ whole genome shotgun (WGS) entry which is preliminary data.</text>
</comment>
<dbReference type="AlphaFoldDB" id="A0A7J0GG50"/>
<protein>
    <submittedName>
        <fullName evidence="2">Uncharacterized protein</fullName>
    </submittedName>
</protein>
<evidence type="ECO:0000313" key="3">
    <source>
        <dbReference type="Proteomes" id="UP000585474"/>
    </source>
</evidence>
<evidence type="ECO:0000313" key="2">
    <source>
        <dbReference type="EMBL" id="GFZ09797.1"/>
    </source>
</evidence>
<accession>A0A7J0GG50</accession>